<proteinExistence type="predicted"/>
<dbReference type="EMBL" id="JYON01000014">
    <property type="protein sequence ID" value="KJH71181.1"/>
    <property type="molecule type" value="Genomic_DNA"/>
</dbReference>
<reference evidence="1 2" key="1">
    <citation type="submission" date="2015-02" db="EMBL/GenBank/DDBJ databases">
        <title>Draft genome of a novel marine cyanobacterium (Chroococcales) isolated from South Atlantic Ocean.</title>
        <authorList>
            <person name="Rigonato J."/>
            <person name="Alvarenga D.O."/>
            <person name="Branco L.H."/>
            <person name="Varani A.M."/>
            <person name="Brandini F.P."/>
            <person name="Fiore M.F."/>
        </authorList>
    </citation>
    <scope>NUCLEOTIDE SEQUENCE [LARGE SCALE GENOMIC DNA]</scope>
    <source>
        <strain evidence="1 2">CENA595</strain>
    </source>
</reference>
<dbReference type="OrthoDB" id="452945at2"/>
<name>A0A0D8ZVD2_9CYAN</name>
<dbReference type="InterPro" id="IPR029058">
    <property type="entry name" value="AB_hydrolase_fold"/>
</dbReference>
<comment type="caution">
    <text evidence="1">The sequence shown here is derived from an EMBL/GenBank/DDBJ whole genome shotgun (WGS) entry which is preliminary data.</text>
</comment>
<sequence length="231" mass="25569">MLPTVILPGYLEGAIAYLPLQQSLQNLGFPTFTVPLRRRDWLPTLGGRPVTPILQQLDQTVKLALAQSSTGQINLIGHSAGGWISRIYLGEKPYLGCNELNLIAPGNAHHHIATLLTLGTPHISQERWTRWNLDFVNDNYPGAFYAGVRYVCVAGKTIFGDRRPGKWLAYSSYQQTCGVGNTWGDGITPIVAAHLQGAENLVMENVYHSPRSPKTWYGSPEILPTWVSYLT</sequence>
<dbReference type="AlphaFoldDB" id="A0A0D8ZVD2"/>
<keyword evidence="2" id="KW-1185">Reference proteome</keyword>
<protein>
    <submittedName>
        <fullName evidence="1">Lipase</fullName>
    </submittedName>
</protein>
<dbReference type="PANTHER" id="PTHR47909">
    <property type="entry name" value="ALPHA/BETA-HYDROLASES SUPERFAMILY PROTEIN"/>
    <property type="match status" value="1"/>
</dbReference>
<dbReference type="SUPFAM" id="SSF53474">
    <property type="entry name" value="alpha/beta-Hydrolases"/>
    <property type="match status" value="1"/>
</dbReference>
<gene>
    <name evidence="1" type="ORF">UH38_14345</name>
</gene>
<dbReference type="RefSeq" id="WP_045055348.1">
    <property type="nucleotide sequence ID" value="NZ_CAWMDP010000057.1"/>
</dbReference>
<dbReference type="STRING" id="1618023.UH38_14345"/>
<dbReference type="PANTHER" id="PTHR47909:SF2">
    <property type="entry name" value="GPI INOSITOL-DEACYLASE"/>
    <property type="match status" value="1"/>
</dbReference>
<dbReference type="Gene3D" id="3.40.50.1820">
    <property type="entry name" value="alpha/beta hydrolase"/>
    <property type="match status" value="1"/>
</dbReference>
<organism evidence="1 2">
    <name type="scientific">Aliterella atlantica CENA595</name>
    <dbReference type="NCBI Taxonomy" id="1618023"/>
    <lineage>
        <taxon>Bacteria</taxon>
        <taxon>Bacillati</taxon>
        <taxon>Cyanobacteriota</taxon>
        <taxon>Cyanophyceae</taxon>
        <taxon>Chroococcidiopsidales</taxon>
        <taxon>Aliterellaceae</taxon>
        <taxon>Aliterella</taxon>
    </lineage>
</organism>
<evidence type="ECO:0000313" key="2">
    <source>
        <dbReference type="Proteomes" id="UP000032452"/>
    </source>
</evidence>
<accession>A0A0D8ZVD2</accession>
<dbReference type="Proteomes" id="UP000032452">
    <property type="component" value="Unassembled WGS sequence"/>
</dbReference>
<evidence type="ECO:0000313" key="1">
    <source>
        <dbReference type="EMBL" id="KJH71181.1"/>
    </source>
</evidence>